<organism evidence="2 3">
    <name type="scientific">Maritimibacter alkaliphilus HTCC2654</name>
    <dbReference type="NCBI Taxonomy" id="314271"/>
    <lineage>
        <taxon>Bacteria</taxon>
        <taxon>Pseudomonadati</taxon>
        <taxon>Pseudomonadota</taxon>
        <taxon>Alphaproteobacteria</taxon>
        <taxon>Rhodobacterales</taxon>
        <taxon>Roseobacteraceae</taxon>
        <taxon>Maritimibacter</taxon>
    </lineage>
</organism>
<dbReference type="STRING" id="314271.RB2654_20768"/>
<dbReference type="Proteomes" id="UP000002931">
    <property type="component" value="Unassembled WGS sequence"/>
</dbReference>
<proteinExistence type="predicted"/>
<name>A3VAW4_9RHOB</name>
<keyword evidence="1" id="KW-1133">Transmembrane helix</keyword>
<dbReference type="RefSeq" id="WP_008335122.1">
    <property type="nucleotide sequence ID" value="NZ_CH902578.1"/>
</dbReference>
<dbReference type="EMBL" id="AAMT01000001">
    <property type="protein sequence ID" value="EAQ15055.1"/>
    <property type="molecule type" value="Genomic_DNA"/>
</dbReference>
<sequence length="120" mass="13956">MDLHERAERLAKLMEERLDIRGEGLATKTRRAGRRIPRWVRRELDVLVEALERVDHPKLAQQVDYARIETGTRRAEGWLENVDAWDRRKSVLIHWLAGNAMNILIVIAIALALMGWRGLI</sequence>
<feature type="transmembrane region" description="Helical" evidence="1">
    <location>
        <begin position="95"/>
        <end position="116"/>
    </location>
</feature>
<accession>A3VAW4</accession>
<keyword evidence="1" id="KW-0472">Membrane</keyword>
<keyword evidence="3" id="KW-1185">Reference proteome</keyword>
<evidence type="ECO:0000256" key="1">
    <source>
        <dbReference type="SAM" id="Phobius"/>
    </source>
</evidence>
<dbReference type="OrthoDB" id="7874312at2"/>
<keyword evidence="1" id="KW-0812">Transmembrane</keyword>
<dbReference type="eggNOG" id="ENOG5032ZNG">
    <property type="taxonomic scope" value="Bacteria"/>
</dbReference>
<dbReference type="AlphaFoldDB" id="A3VAW4"/>
<dbReference type="HOGENOM" id="CLU_140218_0_0_5"/>
<comment type="caution">
    <text evidence="2">The sequence shown here is derived from an EMBL/GenBank/DDBJ whole genome shotgun (WGS) entry which is preliminary data.</text>
</comment>
<reference evidence="2 3" key="1">
    <citation type="journal article" date="2010" name="J. Bacteriol.">
        <title>Genome sequences of Pelagibaca bermudensis HTCC2601T and Maritimibacter alkaliphilus HTCC2654T, the type strains of two marine Roseobacter genera.</title>
        <authorList>
            <person name="Thrash J.C."/>
            <person name="Cho J.C."/>
            <person name="Ferriera S."/>
            <person name="Johnson J."/>
            <person name="Vergin K.L."/>
            <person name="Giovannoni S.J."/>
        </authorList>
    </citation>
    <scope>NUCLEOTIDE SEQUENCE [LARGE SCALE GENOMIC DNA]</scope>
    <source>
        <strain evidence="2 3">HTCC2654</strain>
    </source>
</reference>
<protein>
    <submittedName>
        <fullName evidence="2">Uncharacterized protein</fullName>
    </submittedName>
</protein>
<evidence type="ECO:0000313" key="2">
    <source>
        <dbReference type="EMBL" id="EAQ15055.1"/>
    </source>
</evidence>
<evidence type="ECO:0000313" key="3">
    <source>
        <dbReference type="Proteomes" id="UP000002931"/>
    </source>
</evidence>
<gene>
    <name evidence="2" type="ORF">RB2654_20768</name>
</gene>